<name>A0A7W7KEB5_9SPHN</name>
<protein>
    <submittedName>
        <fullName evidence="1">Uncharacterized protein</fullName>
    </submittedName>
</protein>
<dbReference type="AlphaFoldDB" id="A0A7W7KEB5"/>
<keyword evidence="2" id="KW-1185">Reference proteome</keyword>
<proteinExistence type="predicted"/>
<dbReference type="Proteomes" id="UP000555448">
    <property type="component" value="Unassembled WGS sequence"/>
</dbReference>
<dbReference type="EMBL" id="JACHLR010000026">
    <property type="protein sequence ID" value="MBB4860623.1"/>
    <property type="molecule type" value="Genomic_DNA"/>
</dbReference>
<comment type="caution">
    <text evidence="1">The sequence shown here is derived from an EMBL/GenBank/DDBJ whole genome shotgun (WGS) entry which is preliminary data.</text>
</comment>
<dbReference type="SUPFAM" id="SSF50969">
    <property type="entry name" value="YVTN repeat-like/Quinoprotein amine dehydrogenase"/>
    <property type="match status" value="1"/>
</dbReference>
<dbReference type="InterPro" id="IPR011044">
    <property type="entry name" value="Quino_amine_DH_bsu"/>
</dbReference>
<dbReference type="RefSeq" id="WP_184249762.1">
    <property type="nucleotide sequence ID" value="NZ_JACHLR010000026.1"/>
</dbReference>
<organism evidence="1 2">
    <name type="scientific">Novosphingobium chloroacetimidivorans</name>
    <dbReference type="NCBI Taxonomy" id="1428314"/>
    <lineage>
        <taxon>Bacteria</taxon>
        <taxon>Pseudomonadati</taxon>
        <taxon>Pseudomonadota</taxon>
        <taxon>Alphaproteobacteria</taxon>
        <taxon>Sphingomonadales</taxon>
        <taxon>Sphingomonadaceae</taxon>
        <taxon>Novosphingobium</taxon>
    </lineage>
</organism>
<evidence type="ECO:0000313" key="1">
    <source>
        <dbReference type="EMBL" id="MBB4860623.1"/>
    </source>
</evidence>
<accession>A0A7W7KEB5</accession>
<gene>
    <name evidence="1" type="ORF">HNO88_003967</name>
</gene>
<sequence>MATDAHAYPYAFHVALDGNGVNGLEGMAGVCLFRYDPHGNRYAWKIRYFDGIGAGHAVSIDPTGRLGFLGNAGQHLLFYDALTLAEVARQSTLAFECPRSSVQGSTHLVWTGPRQFLTAIGDHFYSCDVNRLDSPERLVPHGAKLPHAMRRTASGRYVVYGSMDQPADRHQGEARHIGIWDLETGEVRMVDLPATCWHIVQHPREDLVYAVSFRAAPQDGHDYHEWGMAWLKEYVFEIDIAHGRVRRHWVAGRDIPAHINSDVVLSDSEVVFCNGGSQTVIGVSLENMASWRIIVDEKPGMAEQLQHPREVAGTVTGALARGNIVTNSRHFVGALKVSRGALLDSIYGCQISADQTLMFTANRGLNRISVYDYPSGDLRLHAPMPELQDYFPWMEPSTDPRLGFHHAALLG</sequence>
<reference evidence="1 2" key="1">
    <citation type="submission" date="2020-08" db="EMBL/GenBank/DDBJ databases">
        <title>Functional genomics of gut bacteria from endangered species of beetles.</title>
        <authorList>
            <person name="Carlos-Shanley C."/>
        </authorList>
    </citation>
    <scope>NUCLEOTIDE SEQUENCE [LARGE SCALE GENOMIC DNA]</scope>
    <source>
        <strain evidence="1 2">S00245</strain>
    </source>
</reference>
<evidence type="ECO:0000313" key="2">
    <source>
        <dbReference type="Proteomes" id="UP000555448"/>
    </source>
</evidence>